<protein>
    <submittedName>
        <fullName evidence="1">Uncharacterized protein</fullName>
    </submittedName>
</protein>
<dbReference type="EMBL" id="GBXM01083713">
    <property type="protein sequence ID" value="JAH24864.1"/>
    <property type="molecule type" value="Transcribed_RNA"/>
</dbReference>
<proteinExistence type="predicted"/>
<reference evidence="1" key="2">
    <citation type="journal article" date="2015" name="Fish Shellfish Immunol.">
        <title>Early steps in the European eel (Anguilla anguilla)-Vibrio vulnificus interaction in the gills: Role of the RtxA13 toxin.</title>
        <authorList>
            <person name="Callol A."/>
            <person name="Pajuelo D."/>
            <person name="Ebbesson L."/>
            <person name="Teles M."/>
            <person name="MacKenzie S."/>
            <person name="Amaro C."/>
        </authorList>
    </citation>
    <scope>NUCLEOTIDE SEQUENCE</scope>
</reference>
<evidence type="ECO:0000313" key="1">
    <source>
        <dbReference type="EMBL" id="JAH24864.1"/>
    </source>
</evidence>
<accession>A0A0E9R6Z0</accession>
<sequence length="69" mass="7577">MAFCDTGLPDAFLGCFSHSQLTHTYCTHMHCVRSWSSGCARYSSVLLSYNGIALPGKICCASRYILILP</sequence>
<organism evidence="1">
    <name type="scientific">Anguilla anguilla</name>
    <name type="common">European freshwater eel</name>
    <name type="synonym">Muraena anguilla</name>
    <dbReference type="NCBI Taxonomy" id="7936"/>
    <lineage>
        <taxon>Eukaryota</taxon>
        <taxon>Metazoa</taxon>
        <taxon>Chordata</taxon>
        <taxon>Craniata</taxon>
        <taxon>Vertebrata</taxon>
        <taxon>Euteleostomi</taxon>
        <taxon>Actinopterygii</taxon>
        <taxon>Neopterygii</taxon>
        <taxon>Teleostei</taxon>
        <taxon>Anguilliformes</taxon>
        <taxon>Anguillidae</taxon>
        <taxon>Anguilla</taxon>
    </lineage>
</organism>
<reference evidence="1" key="1">
    <citation type="submission" date="2014-11" db="EMBL/GenBank/DDBJ databases">
        <authorList>
            <person name="Amaro Gonzalez C."/>
        </authorList>
    </citation>
    <scope>NUCLEOTIDE SEQUENCE</scope>
</reference>
<name>A0A0E9R6Z0_ANGAN</name>
<dbReference type="AlphaFoldDB" id="A0A0E9R6Z0"/>